<accession>A0A0T6LXI4</accession>
<comment type="caution">
    <text evidence="8">The sequence shown here is derived from an EMBL/GenBank/DDBJ whole genome shotgun (WGS) entry which is preliminary data.</text>
</comment>
<feature type="domain" description="ABC transporter" evidence="6">
    <location>
        <begin position="311"/>
        <end position="564"/>
    </location>
</feature>
<dbReference type="InterPro" id="IPR036640">
    <property type="entry name" value="ABC1_TM_sf"/>
</dbReference>
<feature type="transmembrane region" description="Helical" evidence="5">
    <location>
        <begin position="134"/>
        <end position="156"/>
    </location>
</feature>
<dbReference type="Gene3D" id="1.20.1560.10">
    <property type="entry name" value="ABC transporter type 1, transmembrane domain"/>
    <property type="match status" value="1"/>
</dbReference>
<keyword evidence="4 5" id="KW-0472">Membrane</keyword>
<dbReference type="SUPFAM" id="SSF90123">
    <property type="entry name" value="ABC transporter transmembrane region"/>
    <property type="match status" value="1"/>
</dbReference>
<dbReference type="Pfam" id="PF00664">
    <property type="entry name" value="ABC_membrane"/>
    <property type="match status" value="1"/>
</dbReference>
<dbReference type="SUPFAM" id="SSF52540">
    <property type="entry name" value="P-loop containing nucleoside triphosphate hydrolases"/>
    <property type="match status" value="1"/>
</dbReference>
<proteinExistence type="predicted"/>
<keyword evidence="8" id="KW-0547">Nucleotide-binding</keyword>
<dbReference type="Pfam" id="PF00005">
    <property type="entry name" value="ABC_tran"/>
    <property type="match status" value="1"/>
</dbReference>
<evidence type="ECO:0000256" key="2">
    <source>
        <dbReference type="ARBA" id="ARBA00022692"/>
    </source>
</evidence>
<dbReference type="EMBL" id="LLZU01000005">
    <property type="protein sequence ID" value="KRV50460.1"/>
    <property type="molecule type" value="Genomic_DNA"/>
</dbReference>
<evidence type="ECO:0000256" key="5">
    <source>
        <dbReference type="SAM" id="Phobius"/>
    </source>
</evidence>
<gene>
    <name evidence="8" type="ORF">AQ490_15355</name>
</gene>
<dbReference type="PROSITE" id="PS50929">
    <property type="entry name" value="ABC_TM1F"/>
    <property type="match status" value="1"/>
</dbReference>
<dbReference type="GO" id="GO:0016887">
    <property type="term" value="F:ATP hydrolysis activity"/>
    <property type="evidence" value="ECO:0007669"/>
    <property type="project" value="InterPro"/>
</dbReference>
<name>A0A0T6LXI4_WENVI</name>
<feature type="domain" description="ABC transmembrane type-1" evidence="7">
    <location>
        <begin position="24"/>
        <end position="305"/>
    </location>
</feature>
<dbReference type="Gene3D" id="3.40.50.300">
    <property type="entry name" value="P-loop containing nucleotide triphosphate hydrolases"/>
    <property type="match status" value="1"/>
</dbReference>
<dbReference type="PROSITE" id="PS00211">
    <property type="entry name" value="ABC_TRANSPORTER_1"/>
    <property type="match status" value="1"/>
</dbReference>
<dbReference type="STRING" id="76728.AQ490_15355"/>
<protein>
    <submittedName>
        <fullName evidence="8">Multidrug ABC transporter ATP-binding protein</fullName>
    </submittedName>
</protein>
<dbReference type="GO" id="GO:0005524">
    <property type="term" value="F:ATP binding"/>
    <property type="evidence" value="ECO:0007669"/>
    <property type="project" value="UniProtKB-KW"/>
</dbReference>
<dbReference type="GO" id="GO:0005886">
    <property type="term" value="C:plasma membrane"/>
    <property type="evidence" value="ECO:0007669"/>
    <property type="project" value="UniProtKB-SubCell"/>
</dbReference>
<evidence type="ECO:0000256" key="4">
    <source>
        <dbReference type="ARBA" id="ARBA00023136"/>
    </source>
</evidence>
<dbReference type="PANTHER" id="PTHR43394">
    <property type="entry name" value="ATP-DEPENDENT PERMEASE MDL1, MITOCHONDRIAL"/>
    <property type="match status" value="1"/>
</dbReference>
<comment type="subcellular location">
    <subcellularLocation>
        <location evidence="1">Cell membrane</location>
        <topology evidence="1">Multi-pass membrane protein</topology>
    </subcellularLocation>
</comment>
<evidence type="ECO:0000256" key="1">
    <source>
        <dbReference type="ARBA" id="ARBA00004651"/>
    </source>
</evidence>
<keyword evidence="8" id="KW-0067">ATP-binding</keyword>
<dbReference type="InterPro" id="IPR011527">
    <property type="entry name" value="ABC1_TM_dom"/>
</dbReference>
<dbReference type="CDD" id="cd07346">
    <property type="entry name" value="ABC_6TM_exporters"/>
    <property type="match status" value="1"/>
</dbReference>
<feature type="transmembrane region" description="Helical" evidence="5">
    <location>
        <begin position="248"/>
        <end position="270"/>
    </location>
</feature>
<dbReference type="InterPro" id="IPR027417">
    <property type="entry name" value="P-loop_NTPase"/>
</dbReference>
<sequence length="564" mass="57831">MRTRGRDGPGVLGRAIRGQWRLVAAGSVLAAGHQAGEALVPVLVGVIIDRAVGPGDGGELLRWCLVLAGVHTALSLCFRYGIRFGERSAELAGHAVRMELTARVLHPRGGAGTGRLPGELTNVATSDAQRVGRVTMAVSAALAALTGLVVSAVALLRVSLPLGLLVLVGVPVLLGLTHLLGRPLQRRSAAEQERAAHASGVAADLVAGLRVLKGVGAEPAAVARYRHTSRGALTATVRAARAEAWHDGAVLAMTGLVIALVALAGGRLAARGQISVGELVAAVGLAQFLLGPLQVLAWANAELAQGRASAARVASVLTAPWGVGSGGLAPAGPVPGRVRFRAVHHDALHGVDFEAAPGELLGVVATDQAATGDLLRCLTRDTDPRAGTVELDGVPLTSLDPAWLHGAVLVAAHDADLFEGTVRENIAGTADPGRGLDAVLAASGADEVCRSLPDGAATHLTERGRSLSGGQRQRVALARALAADPPVLVLHDPTTAVDPVTEARVAHGLRAFRAGRTTILLTGSPTLLAVTDRVVLLDRGTVTDQAPHAELVTRRHDYRTAVLA</sequence>
<feature type="transmembrane region" description="Helical" evidence="5">
    <location>
        <begin position="162"/>
        <end position="181"/>
    </location>
</feature>
<dbReference type="PROSITE" id="PS50893">
    <property type="entry name" value="ABC_TRANSPORTER_2"/>
    <property type="match status" value="1"/>
</dbReference>
<keyword evidence="3 5" id="KW-1133">Transmembrane helix</keyword>
<dbReference type="Proteomes" id="UP000050867">
    <property type="component" value="Unassembled WGS sequence"/>
</dbReference>
<evidence type="ECO:0000313" key="9">
    <source>
        <dbReference type="Proteomes" id="UP000050867"/>
    </source>
</evidence>
<reference evidence="8 9" key="1">
    <citation type="submission" date="2015-10" db="EMBL/GenBank/DDBJ databases">
        <title>Draft genome sequence of pyrrolomycin-producing Streptomyces vitaminophilus.</title>
        <authorList>
            <person name="Graham D.E."/>
            <person name="Mahan K.M."/>
            <person name="Klingeman D.M."/>
            <person name="Hettich R.L."/>
            <person name="Parry R.J."/>
        </authorList>
    </citation>
    <scope>NUCLEOTIDE SEQUENCE [LARGE SCALE GENOMIC DNA]</scope>
    <source>
        <strain evidence="8 9">ATCC 31673</strain>
    </source>
</reference>
<evidence type="ECO:0000259" key="6">
    <source>
        <dbReference type="PROSITE" id="PS50893"/>
    </source>
</evidence>
<dbReference type="AlphaFoldDB" id="A0A0T6LXI4"/>
<dbReference type="InterPro" id="IPR039421">
    <property type="entry name" value="Type_1_exporter"/>
</dbReference>
<dbReference type="InterPro" id="IPR003439">
    <property type="entry name" value="ABC_transporter-like_ATP-bd"/>
</dbReference>
<dbReference type="eggNOG" id="COG1132">
    <property type="taxonomic scope" value="Bacteria"/>
</dbReference>
<organism evidence="8 9">
    <name type="scientific">Wenjunlia vitaminophila</name>
    <name type="common">Streptomyces vitaminophilus</name>
    <dbReference type="NCBI Taxonomy" id="76728"/>
    <lineage>
        <taxon>Bacteria</taxon>
        <taxon>Bacillati</taxon>
        <taxon>Actinomycetota</taxon>
        <taxon>Actinomycetes</taxon>
        <taxon>Kitasatosporales</taxon>
        <taxon>Streptomycetaceae</taxon>
        <taxon>Wenjunlia</taxon>
    </lineage>
</organism>
<evidence type="ECO:0000256" key="3">
    <source>
        <dbReference type="ARBA" id="ARBA00022989"/>
    </source>
</evidence>
<dbReference type="PANTHER" id="PTHR43394:SF1">
    <property type="entry name" value="ATP-BINDING CASSETTE SUB-FAMILY B MEMBER 10, MITOCHONDRIAL"/>
    <property type="match status" value="1"/>
</dbReference>
<evidence type="ECO:0000313" key="8">
    <source>
        <dbReference type="EMBL" id="KRV50460.1"/>
    </source>
</evidence>
<dbReference type="InterPro" id="IPR017871">
    <property type="entry name" value="ABC_transporter-like_CS"/>
</dbReference>
<keyword evidence="2 5" id="KW-0812">Transmembrane</keyword>
<dbReference type="RefSeq" id="WP_040910609.1">
    <property type="nucleotide sequence ID" value="NZ_LLZU01000005.1"/>
</dbReference>
<keyword evidence="9" id="KW-1185">Reference proteome</keyword>
<dbReference type="GO" id="GO:0015421">
    <property type="term" value="F:ABC-type oligopeptide transporter activity"/>
    <property type="evidence" value="ECO:0007669"/>
    <property type="project" value="TreeGrafter"/>
</dbReference>
<evidence type="ECO:0000259" key="7">
    <source>
        <dbReference type="PROSITE" id="PS50929"/>
    </source>
</evidence>